<evidence type="ECO:0000259" key="5">
    <source>
        <dbReference type="PROSITE" id="PS51192"/>
    </source>
</evidence>
<accession>A0ABW2EG43</accession>
<dbReference type="PANTHER" id="PTHR13710:SF84">
    <property type="entry name" value="ATP-DEPENDENT DNA HELICASE RECS-RELATED"/>
    <property type="match status" value="1"/>
</dbReference>
<keyword evidence="2 7" id="KW-0378">Hydrolase</keyword>
<sequence length="508" mass="59106">MSKPHLLNSLKKYFGFTEFREGQEEIIEDVMKGRGVLGVLPTGVGKSLCFQLPSMLLPGTTIVISPLISLMVDQVKQLKAKGFKSVVALNSFMEPNEKREVLHSLHKYRLIYLSPEMLQNQWVERALKKLSVDLFVIDEAHCISQWGHEFRTDYLKMYQMIEKLNKPTILALSATATPDVQTDIKFQLNCPHMVDHIYAMDKPNMSFAVETYDHQDDKLNRIKSIVFSKRLPTMIYFSSRQSSELVAEELNLALDQKVAFYHGGMDQTDRLLVQQQFMKDQLDIICCTSAFGMGVDKPNIRRVIHYHFPTQIESFIQEVGRAGRDSKPCASLVLHTPSDHLLPRLLLQKELPDESDVERLFYWLKNNELLLSNEEMEEQLQISESQWNFLKYHLEETNMLMHSSIQTQSDVREIAKSRIISRLRERWNYKNEKFHEIVNWLHCEGCRRRKLYAPFQLGVKSPEVPCCDYCGFSIDDLDGEEEVVKSSDYHQSWDTRLKAIFLQERLNA</sequence>
<feature type="domain" description="Helicase ATP-binding" evidence="5">
    <location>
        <begin position="27"/>
        <end position="194"/>
    </location>
</feature>
<keyword evidence="8" id="KW-1185">Reference proteome</keyword>
<dbReference type="GO" id="GO:0003678">
    <property type="term" value="F:DNA helicase activity"/>
    <property type="evidence" value="ECO:0007669"/>
    <property type="project" value="UniProtKB-EC"/>
</dbReference>
<organism evidence="7 8">
    <name type="scientific">Halobacillus seohaensis</name>
    <dbReference type="NCBI Taxonomy" id="447421"/>
    <lineage>
        <taxon>Bacteria</taxon>
        <taxon>Bacillati</taxon>
        <taxon>Bacillota</taxon>
        <taxon>Bacilli</taxon>
        <taxon>Bacillales</taxon>
        <taxon>Bacillaceae</taxon>
        <taxon>Halobacillus</taxon>
    </lineage>
</organism>
<dbReference type="InterPro" id="IPR027417">
    <property type="entry name" value="P-loop_NTPase"/>
</dbReference>
<evidence type="ECO:0000259" key="6">
    <source>
        <dbReference type="PROSITE" id="PS51194"/>
    </source>
</evidence>
<evidence type="ECO:0000256" key="1">
    <source>
        <dbReference type="ARBA" id="ARBA00022741"/>
    </source>
</evidence>
<dbReference type="InterPro" id="IPR011545">
    <property type="entry name" value="DEAD/DEAH_box_helicase_dom"/>
</dbReference>
<keyword evidence="1" id="KW-0547">Nucleotide-binding</keyword>
<evidence type="ECO:0000256" key="2">
    <source>
        <dbReference type="ARBA" id="ARBA00022801"/>
    </source>
</evidence>
<feature type="domain" description="Helicase C-terminal" evidence="6">
    <location>
        <begin position="221"/>
        <end position="368"/>
    </location>
</feature>
<protein>
    <submittedName>
        <fullName evidence="7">RecQ family ATP-dependent DNA helicase</fullName>
        <ecNumber evidence="7">3.6.4.12</ecNumber>
    </submittedName>
</protein>
<dbReference type="Pfam" id="PF00270">
    <property type="entry name" value="DEAD"/>
    <property type="match status" value="1"/>
</dbReference>
<dbReference type="PROSITE" id="PS51194">
    <property type="entry name" value="HELICASE_CTER"/>
    <property type="match status" value="1"/>
</dbReference>
<dbReference type="RefSeq" id="WP_204706481.1">
    <property type="nucleotide sequence ID" value="NZ_JBHSZV010000004.1"/>
</dbReference>
<reference evidence="8" key="1">
    <citation type="journal article" date="2019" name="Int. J. Syst. Evol. Microbiol.">
        <title>The Global Catalogue of Microorganisms (GCM) 10K type strain sequencing project: providing services to taxonomists for standard genome sequencing and annotation.</title>
        <authorList>
            <consortium name="The Broad Institute Genomics Platform"/>
            <consortium name="The Broad Institute Genome Sequencing Center for Infectious Disease"/>
            <person name="Wu L."/>
            <person name="Ma J."/>
        </authorList>
    </citation>
    <scope>NUCLEOTIDE SEQUENCE [LARGE SCALE GENOMIC DNA]</scope>
    <source>
        <strain evidence="8">CGMCC 4.1621</strain>
    </source>
</reference>
<dbReference type="InterPro" id="IPR004589">
    <property type="entry name" value="DNA_helicase_ATP-dep_RecQ"/>
</dbReference>
<dbReference type="PROSITE" id="PS51192">
    <property type="entry name" value="HELICASE_ATP_BIND_1"/>
    <property type="match status" value="1"/>
</dbReference>
<name>A0ABW2EG43_9BACI</name>
<dbReference type="EMBL" id="JBHSZV010000004">
    <property type="protein sequence ID" value="MFC7060486.1"/>
    <property type="molecule type" value="Genomic_DNA"/>
</dbReference>
<comment type="caution">
    <text evidence="7">The sequence shown here is derived from an EMBL/GenBank/DDBJ whole genome shotgun (WGS) entry which is preliminary data.</text>
</comment>
<dbReference type="CDD" id="cd17920">
    <property type="entry name" value="DEXHc_RecQ"/>
    <property type="match status" value="1"/>
</dbReference>
<evidence type="ECO:0000313" key="8">
    <source>
        <dbReference type="Proteomes" id="UP001596410"/>
    </source>
</evidence>
<dbReference type="SMART" id="SM00490">
    <property type="entry name" value="HELICc"/>
    <property type="match status" value="1"/>
</dbReference>
<gene>
    <name evidence="7" type="ORF">ACFQIC_01195</name>
</gene>
<evidence type="ECO:0000313" key="7">
    <source>
        <dbReference type="EMBL" id="MFC7060486.1"/>
    </source>
</evidence>
<keyword evidence="4" id="KW-0067">ATP-binding</keyword>
<keyword evidence="3 7" id="KW-0347">Helicase</keyword>
<evidence type="ECO:0000256" key="4">
    <source>
        <dbReference type="ARBA" id="ARBA00022840"/>
    </source>
</evidence>
<evidence type="ECO:0000256" key="3">
    <source>
        <dbReference type="ARBA" id="ARBA00022806"/>
    </source>
</evidence>
<dbReference type="SUPFAM" id="SSF52540">
    <property type="entry name" value="P-loop containing nucleoside triphosphate hydrolases"/>
    <property type="match status" value="1"/>
</dbReference>
<dbReference type="InterPro" id="IPR001650">
    <property type="entry name" value="Helicase_C-like"/>
</dbReference>
<dbReference type="GO" id="GO:0016787">
    <property type="term" value="F:hydrolase activity"/>
    <property type="evidence" value="ECO:0007669"/>
    <property type="project" value="UniProtKB-KW"/>
</dbReference>
<dbReference type="PANTHER" id="PTHR13710">
    <property type="entry name" value="DNA HELICASE RECQ FAMILY MEMBER"/>
    <property type="match status" value="1"/>
</dbReference>
<dbReference type="NCBIfam" id="TIGR00614">
    <property type="entry name" value="recQ_fam"/>
    <property type="match status" value="1"/>
</dbReference>
<dbReference type="Proteomes" id="UP001596410">
    <property type="component" value="Unassembled WGS sequence"/>
</dbReference>
<dbReference type="Pfam" id="PF00271">
    <property type="entry name" value="Helicase_C"/>
    <property type="match status" value="1"/>
</dbReference>
<proteinExistence type="predicted"/>
<dbReference type="EC" id="3.6.4.12" evidence="7"/>
<dbReference type="InterPro" id="IPR014001">
    <property type="entry name" value="Helicase_ATP-bd"/>
</dbReference>
<dbReference type="Gene3D" id="3.40.50.300">
    <property type="entry name" value="P-loop containing nucleotide triphosphate hydrolases"/>
    <property type="match status" value="2"/>
</dbReference>
<dbReference type="SMART" id="SM00487">
    <property type="entry name" value="DEXDc"/>
    <property type="match status" value="1"/>
</dbReference>